<protein>
    <submittedName>
        <fullName evidence="1">Uncharacterized protein</fullName>
    </submittedName>
</protein>
<comment type="caution">
    <text evidence="1">The sequence shown here is derived from an EMBL/GenBank/DDBJ whole genome shotgun (WGS) entry which is preliminary data.</text>
</comment>
<dbReference type="EMBL" id="JAUEPR010000001">
    <property type="protein sequence ID" value="KAK0491649.1"/>
    <property type="molecule type" value="Genomic_DNA"/>
</dbReference>
<name>A0AA39PWW7_9AGAR</name>
<sequence>MSARLFEFKGWADVAVAILLTVKPGIFYNSPITREVSRLSGLHVSDASAAPGFNQAIACMVAAVSVGYIVGARSGPAARPALFSMTLTWGVLSLITCATSRGSATLLISGINHVLFSGLSYYFDSSLVKLK</sequence>
<gene>
    <name evidence="1" type="ORF">IW261DRAFT_101553</name>
</gene>
<reference evidence="1" key="1">
    <citation type="submission" date="2023-06" db="EMBL/GenBank/DDBJ databases">
        <authorList>
            <consortium name="Lawrence Berkeley National Laboratory"/>
            <person name="Ahrendt S."/>
            <person name="Sahu N."/>
            <person name="Indic B."/>
            <person name="Wong-Bajracharya J."/>
            <person name="Merenyi Z."/>
            <person name="Ke H.-M."/>
            <person name="Monk M."/>
            <person name="Kocsube S."/>
            <person name="Drula E."/>
            <person name="Lipzen A."/>
            <person name="Balint B."/>
            <person name="Henrissat B."/>
            <person name="Andreopoulos B."/>
            <person name="Martin F.M."/>
            <person name="Harder C.B."/>
            <person name="Rigling D."/>
            <person name="Ford K.L."/>
            <person name="Foster G.D."/>
            <person name="Pangilinan J."/>
            <person name="Papanicolaou A."/>
            <person name="Barry K."/>
            <person name="LaButti K."/>
            <person name="Viragh M."/>
            <person name="Koriabine M."/>
            <person name="Yan M."/>
            <person name="Riley R."/>
            <person name="Champramary S."/>
            <person name="Plett K.L."/>
            <person name="Tsai I.J."/>
            <person name="Slot J."/>
            <person name="Sipos G."/>
            <person name="Plett J."/>
            <person name="Nagy L.G."/>
            <person name="Grigoriev I.V."/>
        </authorList>
    </citation>
    <scope>NUCLEOTIDE SEQUENCE</scope>
    <source>
        <strain evidence="1">ICMP 16352</strain>
    </source>
</reference>
<evidence type="ECO:0000313" key="2">
    <source>
        <dbReference type="Proteomes" id="UP001175227"/>
    </source>
</evidence>
<proteinExistence type="predicted"/>
<accession>A0AA39PWW7</accession>
<keyword evidence="2" id="KW-1185">Reference proteome</keyword>
<dbReference type="AlphaFoldDB" id="A0AA39PWW7"/>
<dbReference type="Proteomes" id="UP001175227">
    <property type="component" value="Unassembled WGS sequence"/>
</dbReference>
<evidence type="ECO:0000313" key="1">
    <source>
        <dbReference type="EMBL" id="KAK0491649.1"/>
    </source>
</evidence>
<organism evidence="1 2">
    <name type="scientific">Armillaria novae-zelandiae</name>
    <dbReference type="NCBI Taxonomy" id="153914"/>
    <lineage>
        <taxon>Eukaryota</taxon>
        <taxon>Fungi</taxon>
        <taxon>Dikarya</taxon>
        <taxon>Basidiomycota</taxon>
        <taxon>Agaricomycotina</taxon>
        <taxon>Agaricomycetes</taxon>
        <taxon>Agaricomycetidae</taxon>
        <taxon>Agaricales</taxon>
        <taxon>Marasmiineae</taxon>
        <taxon>Physalacriaceae</taxon>
        <taxon>Armillaria</taxon>
    </lineage>
</organism>